<evidence type="ECO:0000256" key="4">
    <source>
        <dbReference type="ARBA" id="ARBA00022963"/>
    </source>
</evidence>
<dbReference type="GO" id="GO:0016788">
    <property type="term" value="F:hydrolase activity, acting on ester bonds"/>
    <property type="evidence" value="ECO:0007669"/>
    <property type="project" value="InterPro"/>
</dbReference>
<keyword evidence="9" id="KW-0472">Membrane</keyword>
<accession>A0A9N9RFK8</accession>
<dbReference type="InterPro" id="IPR029058">
    <property type="entry name" value="AB_hydrolase_fold"/>
</dbReference>
<gene>
    <name evidence="11" type="ORF">DIATSA_LOCUS12523</name>
</gene>
<evidence type="ECO:0000256" key="2">
    <source>
        <dbReference type="ARBA" id="ARBA00022729"/>
    </source>
</evidence>
<evidence type="ECO:0000313" key="12">
    <source>
        <dbReference type="Proteomes" id="UP001153714"/>
    </source>
</evidence>
<keyword evidence="9" id="KW-1133">Transmembrane helix</keyword>
<feature type="transmembrane region" description="Helical" evidence="9">
    <location>
        <begin position="7"/>
        <end position="24"/>
    </location>
</feature>
<dbReference type="AlphaFoldDB" id="A0A9N9RFK8"/>
<dbReference type="InterPro" id="IPR000073">
    <property type="entry name" value="AB_hydrolase_1"/>
</dbReference>
<keyword evidence="3 7" id="KW-0378">Hydrolase</keyword>
<evidence type="ECO:0000256" key="7">
    <source>
        <dbReference type="PIRNR" id="PIRNR000862"/>
    </source>
</evidence>
<dbReference type="InterPro" id="IPR025483">
    <property type="entry name" value="Lipase_euk"/>
</dbReference>
<evidence type="ECO:0000313" key="11">
    <source>
        <dbReference type="EMBL" id="CAG9795236.1"/>
    </source>
</evidence>
<dbReference type="EMBL" id="OU893338">
    <property type="protein sequence ID" value="CAG9795236.1"/>
    <property type="molecule type" value="Genomic_DNA"/>
</dbReference>
<dbReference type="PIRSF" id="PIRSF000862">
    <property type="entry name" value="Steryl_ester_lip"/>
    <property type="match status" value="1"/>
</dbReference>
<reference evidence="11" key="1">
    <citation type="submission" date="2021-12" db="EMBL/GenBank/DDBJ databases">
        <authorList>
            <person name="King R."/>
        </authorList>
    </citation>
    <scope>NUCLEOTIDE SEQUENCE</scope>
</reference>
<keyword evidence="5" id="KW-0443">Lipid metabolism</keyword>
<reference evidence="11" key="2">
    <citation type="submission" date="2022-10" db="EMBL/GenBank/DDBJ databases">
        <authorList>
            <consortium name="ENA_rothamsted_submissions"/>
            <consortium name="culmorum"/>
            <person name="King R."/>
        </authorList>
    </citation>
    <scope>NUCLEOTIDE SEQUENCE</scope>
</reference>
<keyword evidence="4 7" id="KW-0442">Lipid degradation</keyword>
<dbReference type="FunFam" id="3.40.50.1820:FF:000057">
    <property type="entry name" value="Lipase"/>
    <property type="match status" value="1"/>
</dbReference>
<dbReference type="Pfam" id="PF00561">
    <property type="entry name" value="Abhydrolase_1"/>
    <property type="match status" value="1"/>
</dbReference>
<dbReference type="OrthoDB" id="9974421at2759"/>
<feature type="active site" description="Charge relay system" evidence="8">
    <location>
        <position position="347"/>
    </location>
</feature>
<evidence type="ECO:0000256" key="8">
    <source>
        <dbReference type="PIRSR" id="PIRSR000862-1"/>
    </source>
</evidence>
<protein>
    <recommendedName>
        <fullName evidence="7">Lipase</fullName>
    </recommendedName>
</protein>
<keyword evidence="9" id="KW-0812">Transmembrane</keyword>
<dbReference type="Gene3D" id="3.40.50.1820">
    <property type="entry name" value="alpha/beta hydrolase"/>
    <property type="match status" value="1"/>
</dbReference>
<dbReference type="GO" id="GO:0016042">
    <property type="term" value="P:lipid catabolic process"/>
    <property type="evidence" value="ECO:0007669"/>
    <property type="project" value="UniProtKB-KW"/>
</dbReference>
<dbReference type="PANTHER" id="PTHR11005">
    <property type="entry name" value="LYSOSOMAL ACID LIPASE-RELATED"/>
    <property type="match status" value="1"/>
</dbReference>
<keyword evidence="2" id="KW-0732">Signal</keyword>
<name>A0A9N9RFK8_9NEOP</name>
<feature type="active site" description="Charge relay system" evidence="8">
    <location>
        <position position="379"/>
    </location>
</feature>
<evidence type="ECO:0000256" key="5">
    <source>
        <dbReference type="ARBA" id="ARBA00023098"/>
    </source>
</evidence>
<keyword evidence="12" id="KW-1185">Reference proteome</keyword>
<feature type="active site" description="Nucleophile" evidence="8">
    <location>
        <position position="174"/>
    </location>
</feature>
<evidence type="ECO:0000256" key="3">
    <source>
        <dbReference type="ARBA" id="ARBA00022801"/>
    </source>
</evidence>
<evidence type="ECO:0000256" key="1">
    <source>
        <dbReference type="ARBA" id="ARBA00010701"/>
    </source>
</evidence>
<sequence>MVFKCNLFYFIVVIGLPLVSNIFFDTNYDINEIKLSDLDSEAFLDSFEALTKHGYTPEKHVVTTEDGYVLTHFRIPRKGPPVLLVHGITDSSDEWLVLGPNRSLSYQLADAGFDVWLFNSRGNRYSKEHIEQNIPKEKYWDFSLDEMGIRDLPPTIDYILNVTPYKKMFYIGFSQGTTIFHIMCSTIPNYNNKIKYAVLLAPVAWVSNIKIPLISVFSNNIQFISSLTVDSGLYDLLPFSSDKVYSRLNCYKRLSKQLCDLEAFLYFGLKNANYLPEDRAAVISSHSPAGLNAKIIIQYLQWHKSKRVQRFDHGETKNLEMYSTKDPPLYNISLTTTPVTIIASEIDWFGDIDDVKMLRQNLPNVRNFIMYNNSLEFSHLEFVYGSRVNSLVNRPILKILLKER</sequence>
<evidence type="ECO:0000256" key="9">
    <source>
        <dbReference type="SAM" id="Phobius"/>
    </source>
</evidence>
<proteinExistence type="inferred from homology"/>
<dbReference type="SUPFAM" id="SSF53474">
    <property type="entry name" value="alpha/beta-Hydrolases"/>
    <property type="match status" value="1"/>
</dbReference>
<feature type="domain" description="AB hydrolase-1" evidence="10">
    <location>
        <begin position="80"/>
        <end position="380"/>
    </location>
</feature>
<organism evidence="11 12">
    <name type="scientific">Diatraea saccharalis</name>
    <name type="common">sugarcane borer</name>
    <dbReference type="NCBI Taxonomy" id="40085"/>
    <lineage>
        <taxon>Eukaryota</taxon>
        <taxon>Metazoa</taxon>
        <taxon>Ecdysozoa</taxon>
        <taxon>Arthropoda</taxon>
        <taxon>Hexapoda</taxon>
        <taxon>Insecta</taxon>
        <taxon>Pterygota</taxon>
        <taxon>Neoptera</taxon>
        <taxon>Endopterygota</taxon>
        <taxon>Lepidoptera</taxon>
        <taxon>Glossata</taxon>
        <taxon>Ditrysia</taxon>
        <taxon>Pyraloidea</taxon>
        <taxon>Crambidae</taxon>
        <taxon>Crambinae</taxon>
        <taxon>Diatraea</taxon>
    </lineage>
</organism>
<comment type="similarity">
    <text evidence="1 7">Belongs to the AB hydrolase superfamily. Lipase family.</text>
</comment>
<evidence type="ECO:0000259" key="10">
    <source>
        <dbReference type="Pfam" id="PF00561"/>
    </source>
</evidence>
<evidence type="ECO:0000256" key="6">
    <source>
        <dbReference type="ARBA" id="ARBA00023180"/>
    </source>
</evidence>
<dbReference type="Proteomes" id="UP001153714">
    <property type="component" value="Chromosome 7"/>
</dbReference>
<keyword evidence="6" id="KW-0325">Glycoprotein</keyword>